<dbReference type="RefSeq" id="WP_192556769.1">
    <property type="nucleotide sequence ID" value="NZ_JACZZA010000010.1"/>
</dbReference>
<keyword evidence="1" id="KW-0812">Transmembrane</keyword>
<reference evidence="2 3" key="1">
    <citation type="submission" date="2020-09" db="EMBL/GenBank/DDBJ databases">
        <title>Dyella sp. 7MK23 isolated from forest soil.</title>
        <authorList>
            <person name="Fu J."/>
        </authorList>
    </citation>
    <scope>NUCLEOTIDE SEQUENCE [LARGE SCALE GENOMIC DNA]</scope>
    <source>
        <strain evidence="2 3">7MK23</strain>
    </source>
</reference>
<feature type="transmembrane region" description="Helical" evidence="1">
    <location>
        <begin position="114"/>
        <end position="139"/>
    </location>
</feature>
<keyword evidence="3" id="KW-1185">Reference proteome</keyword>
<name>A0ABR9GD11_9GAMM</name>
<evidence type="ECO:0008006" key="4">
    <source>
        <dbReference type="Google" id="ProtNLM"/>
    </source>
</evidence>
<accession>A0ABR9GD11</accession>
<keyword evidence="1" id="KW-0472">Membrane</keyword>
<dbReference type="EMBL" id="JACZZA010000010">
    <property type="protein sequence ID" value="MBE1161935.1"/>
    <property type="molecule type" value="Genomic_DNA"/>
</dbReference>
<feature type="transmembrane region" description="Helical" evidence="1">
    <location>
        <begin position="231"/>
        <end position="252"/>
    </location>
</feature>
<evidence type="ECO:0000256" key="1">
    <source>
        <dbReference type="SAM" id="Phobius"/>
    </source>
</evidence>
<feature type="transmembrane region" description="Helical" evidence="1">
    <location>
        <begin position="72"/>
        <end position="94"/>
    </location>
</feature>
<evidence type="ECO:0000313" key="3">
    <source>
        <dbReference type="Proteomes" id="UP000651010"/>
    </source>
</evidence>
<feature type="transmembrane region" description="Helical" evidence="1">
    <location>
        <begin position="160"/>
        <end position="186"/>
    </location>
</feature>
<feature type="transmembrane region" description="Helical" evidence="1">
    <location>
        <begin position="198"/>
        <end position="219"/>
    </location>
</feature>
<comment type="caution">
    <text evidence="2">The sequence shown here is derived from an EMBL/GenBank/DDBJ whole genome shotgun (WGS) entry which is preliminary data.</text>
</comment>
<evidence type="ECO:0000313" key="2">
    <source>
        <dbReference type="EMBL" id="MBE1161935.1"/>
    </source>
</evidence>
<sequence>MLCVVIAHLLLDALGIYSILHLAALAGDDDHDRYVDAFYMALGNDIGFLVISAAFSLAGAQWMLERRRVAGLPGYAAACMGVLSAVLGLAWSFVSAHLIRTLALALASTTSMQVAMTISVLIGYTVAPLLVLFSIWLPFRLWRAKEIPAVGLVDLRARGLLLFGLFAWSWVMLVLGFTIPAAAIYYASSGLDPALVHIGPYAGSMVLALPAFLGALIGLPRSMPAVRPVRIWLAALLAMLVSAIAMVAVAFVAVELMRVISGSAAQSMGMSAAVAFAWLVIATPLCWLVVKGLTRRLADVAA</sequence>
<organism evidence="2 3">
    <name type="scientific">Dyella acidiphila</name>
    <dbReference type="NCBI Taxonomy" id="2775866"/>
    <lineage>
        <taxon>Bacteria</taxon>
        <taxon>Pseudomonadati</taxon>
        <taxon>Pseudomonadota</taxon>
        <taxon>Gammaproteobacteria</taxon>
        <taxon>Lysobacterales</taxon>
        <taxon>Rhodanobacteraceae</taxon>
        <taxon>Dyella</taxon>
    </lineage>
</organism>
<feature type="transmembrane region" description="Helical" evidence="1">
    <location>
        <begin position="272"/>
        <end position="290"/>
    </location>
</feature>
<gene>
    <name evidence="2" type="ORF">IGX34_16245</name>
</gene>
<protein>
    <recommendedName>
        <fullName evidence="4">DUF998 domain-containing protein</fullName>
    </recommendedName>
</protein>
<feature type="transmembrane region" description="Helical" evidence="1">
    <location>
        <begin position="39"/>
        <end position="60"/>
    </location>
</feature>
<keyword evidence="1" id="KW-1133">Transmembrane helix</keyword>
<dbReference type="Proteomes" id="UP000651010">
    <property type="component" value="Unassembled WGS sequence"/>
</dbReference>
<proteinExistence type="predicted"/>